<dbReference type="Gene3D" id="3.30.559.10">
    <property type="entry name" value="Chloramphenicol acetyltransferase-like domain"/>
    <property type="match status" value="4"/>
</dbReference>
<dbReference type="SUPFAM" id="SSF56801">
    <property type="entry name" value="Acetyl-CoA synthetase-like"/>
    <property type="match status" value="3"/>
</dbReference>
<dbReference type="PROSITE" id="PS00455">
    <property type="entry name" value="AMP_BINDING"/>
    <property type="match status" value="3"/>
</dbReference>
<evidence type="ECO:0000313" key="5">
    <source>
        <dbReference type="EMBL" id="MDC0706903.1"/>
    </source>
</evidence>
<dbReference type="InterPro" id="IPR000873">
    <property type="entry name" value="AMP-dep_synth/lig_dom"/>
</dbReference>
<feature type="domain" description="Carrier" evidence="4">
    <location>
        <begin position="3122"/>
        <end position="3197"/>
    </location>
</feature>
<evidence type="ECO:0000256" key="1">
    <source>
        <dbReference type="ARBA" id="ARBA00001957"/>
    </source>
</evidence>
<dbReference type="Gene3D" id="3.30.300.30">
    <property type="match status" value="3"/>
</dbReference>
<dbReference type="NCBIfam" id="NF003417">
    <property type="entry name" value="PRK04813.1"/>
    <property type="match status" value="3"/>
</dbReference>
<name>A0ABT5D195_9BACT</name>
<dbReference type="SUPFAM" id="SSF52777">
    <property type="entry name" value="CoA-dependent acyltransferases"/>
    <property type="match status" value="8"/>
</dbReference>
<dbReference type="PROSITE" id="PS50075">
    <property type="entry name" value="CARRIER"/>
    <property type="match status" value="3"/>
</dbReference>
<dbReference type="InterPro" id="IPR023213">
    <property type="entry name" value="CAT-like_dom_sf"/>
</dbReference>
<dbReference type="Gene3D" id="3.30.559.30">
    <property type="entry name" value="Nonribosomal peptide synthetase, condensation domain"/>
    <property type="match status" value="4"/>
</dbReference>
<dbReference type="EMBL" id="JAQNDM010000001">
    <property type="protein sequence ID" value="MDC0706903.1"/>
    <property type="molecule type" value="Genomic_DNA"/>
</dbReference>
<sequence length="3676" mass="405249">MSELSKRIADLPPEKRQLLLRRLAEQQKKASAPASAEWPVRDASQPAPLSFAQQRLWFLEQLQPGNALYNLLMVIRMDGRLDAAVLEKSFNAIIARHEALRTVFVEREGQPSQVISPPLALQVPVEELGAVPGPEREKEIRRLANEEASRPFDLTRGPLLRMRLLKLEEQAHVLILTVHHIVFDGWSQAVLLRELEAFYGAFLAGKEPSLPPLPVQYADYAVWQRQWLRGAALESQLGYWKEKLRGPPPMVELPVDRPRPALRTTRGARLFVELPRPLSEALAALSRQEGATLFMTLIAALKTLLFRYTQQTDITTGYVTAGRERREVEGLIGFFVNTLALRVDLSGAPSFRTLLARTRVASMEAFAHQELPFEQLVDALQLERDLSRSPLFQVMLVHQPLSKAGLGLPGLSLGSMDIQPETAKFDLTLLLHDTERGTVAGSWEYNTDLFDAGTIARLAKHYEQLLQAIVAHPDQRITELGMMGEEERRELVEGWNQTGAEYERQKCVHELFEEQAKRTPEALAVRDGREQVTYGELNRRANQLAQMLVKKGVGPEQVVGLCTERTVGTVVGLLGILKAGGAYVPLDPAYPVERLRYMLEDTGAKVVVTQSWLVERLGELKAEVVSLDRQAEEIEREAEQCPASGVTSRNLAYVIYTSGSTGKPKGAMLEHQGVCNYLSWSGREYRVEEGKGAPVHSSISFDLTVTSLVLPLVKGKPVEMVGEEEGVEGLGEALRKGGDYSLVKLTPTHLRVLSQQLKEEEAKGRTRAFIIGGEGLTAESLRYWRKNAPGTRLINEYGPTETVVGCSTYEVEEGDGEEGAVPIGHPIANTQLYVLDGGMEVVPKGVVGELYIGGEGVGRGYLGRPELTAERFVPDPYSQRGGGRLYRTGDLVKRRADGKLEYLGRMDTQVKVRGYRIELGEIETVLSKHPAVHETVVVVREDVPGGARLVAYVTTHPGQGVLEGDLRTLLLGKLPEYMVPAAFVLLEKLPLTPNGKVDRRALPAPVAPEAESFATPRSPSEELVAGIWAQLLGIPKVGRHDNLFALGGNSLLAMQVASRLRNAFRAELPLRWLFEAPTVSALAQRVDSAQREMHAPQSLQLARVPRDRPLPLSFSQQRLWFLDQLSPGDPSFNMTLAARVTGPLEVERLEWSLRELCRRHESLRTTFATVQGQTVQVISPEPRVQLSIVDLSGLPGQEREAEVQRRADEDAAQPFDLAKGPLLRAQLLRLAPQEWGLLLALHHIVADGWSMGLFFKELGARYEAHSHGRLSPLPELPIQYADYAVWQRSWLSGEVLDAQLGYWRKQLSGAPAVLELPTDRPRPAVRSTRGALAVGPTLSSSLIQSLRGLAQKEGVTFFMLMEAAFHALLHRYSGQEDISVGTTIAGRTRTETESLIGLFINTLVLRVNLGGDPTFRELLGRVREVALGAYAHQDVPFERLVDELAPSRSLSHSPLFQVVFDVGIPQGGPPATLAEFKLTPLSTQVTTTKFDLALLMVDHEDGMVGLCQYSTELFDAETIQRMLSHLKRMLEGVSADAEQRLSKLPLMGEEEKRQVLKEWNATGEEVEEGSLHEVFAEQARRTPEAVAVSSEGTEVTYGQLEKYANQLAHYLRQRGVGPDVVVGLCMEKGVELVVGMLGILKAGGAYLPLDPGHPMERLGYMLSDTGSPVLVTQERLGYEVPSYGEQRVLLDVEWEQMRRQPEQAPSVEVSPGNLAYVIYTSGSTGKPKGVLIEHRSVLNTLRGSQRECEMGPGQKLMPFASIGFDAAVQEMMLPLLSGGTLAFAPAEALMPGPEMGRFIREQGITHLVVATPVLSALPYEKDSPLRTLVVGGEACPAELVDRWAPGRRFIQQYGPTEASITTASKRCEAGQGKPPFGKPYPNTRLYVLSANLEPVPVGVTGELYIGGEGVGRGYLGRAELTASSFIPDPFSEQAGERLYRTGDRVRYRADGNLEFVGRADGQVKVRGHRIELGEIEAVLSKHHAVREGVVVVREEVEGNKRLVAYVVGQEGEEVEAERLKGFVGERLPEYMVPTAYVVMEALPLTANGKVDHKALPPPGQSEVEAKRQVAPRNQTEELVAGIWGELLGVDKVGVHDNFFDLGGHSLMATQVLSRIRDTLHVELAVSQLFKFPTVAGLAQLLASASDSQGPQAPPILPVPRGGEVPLSFAQERLWFMDQLEPGSALFNVPIALRFQGQLDATALEKSLQEIIRRHEVLRTNFVATGDKPVQVITPDLPFLVLRVDLSGLSAQEREVEVRRRAGEDAHKPFALDKEPLVRAQLLRVSPDEHVLLLSMHHIVNDAWSGGIFFSELASFYQGFATGNPVSLPELPIQYADYAVWQRSWLSGEVLEAQLDYWRKQLSGAPAVLELPTDRPRPAVRSTRGASLGGFELSPNVTRALRGLAQKEGVTFFMLMEAAFHTLLHRYSGQEDISVGTTIAGRTRTETEPLIGLFMNTLVLRVNLGGDPTFRELLGRVREVALGAYAHQDVPFERLVDELAPSRSLSHSPLFQVVFDLRNASSNPNLGDLQISGVKAQTVTTKFDLALMTFEQGDGLAGFCDYSTDLFDAETVQRMLSHLKRMLEGVSADAEQRLSKLPLMGEEEKRQVLKEWNATGEEVAEGSLHEVFAEQARRTPEAVAVSSEGTEVTYGQLEKYANQLAHYLRQRGVGPDVVVGLCMEKGVELVVGLLGILKAGGAYLPLDPGHPMERLGYMLSDTGSPVLVTQERLGYEVPSYGEQRVLLDVEWEQMRRQPEQAPSVEVSPGNLAYVIYTSGSTGKPKGVLIEHRSVLNTLRGSQRECEMGPGQKLMPFASIGFDAAVQEMMLPLLSGGTLVFAPAEALMPGPEMGRFIREQGITHLVVATPVLSALPYEKDSPLRTLVVGGEACPAELVDRWAPGRRFIQQYGPTEASITTASKRCEAGQGKPPFGKPYPNTRLYVLSASLEPVPVGVTGELYIGGEGVGRGYLGRAELTASSFIPDPFSEQAGERLYRTGDRVRYRADGNLEFVGRADGQVKVRGHRIELGEIEAVLSKHHAVREGVVVVREEVEGNKRLVAYVVGQEGEEVEAERLKGFVGERLPEYMVPTAYVVMEALPLTANGKVDHKALPPPGQSEVEAKRQVAPRNQTEELVAGIWGELLGVDKVGVHDNFFDLGGHSLMSVKIISRIRAIFDVELAVLDIFEQPTVAQLVEKIVASRAGSKGSRPPPIVPSPPVDSVPLSFAQQLAWMPGKLPPEDPVNLVPLIFRLEGHLDEAALTQSLEEMVRRHEALRTTFPLVDGVPVQRIHPTLPVELPVVDLTHLPEARREAEALRQTEGVLWQPFDLAQGPLLRFGLFRLSERAHVLFLGMHHVLTDFESASVFLNELEALYGAYREGKPSPLPPVALQYRDYTLWEQQRMHEGGLERLRAYWARKLASPPEMIRLPFDRAPTGDEGFEGASHAFELPESLSETVRAFCVKEGLTPFLFMLAVFETFLARSSQQEDFLVSFTQANRTQAECEKMLGVFANITLLRCGVSGNPSFRELLGRVRTEFLEAFDHADMPYVEKARLLGTSSQGSNRSPVQIGFAFPSHSASASLRFGDLVAVPLAISRKEWAPLDLSLSMSHGPRGFVGMFNYRTRLFESSTIKALEEYFQALVGCVIADPDQPLQALPALPLFRESAHRHHSPEHLLNQVAS</sequence>
<dbReference type="CDD" id="cd05930">
    <property type="entry name" value="A_NRPS"/>
    <property type="match status" value="1"/>
</dbReference>
<dbReference type="NCBIfam" id="TIGR01733">
    <property type="entry name" value="AA-adenyl-dom"/>
    <property type="match status" value="3"/>
</dbReference>
<accession>A0ABT5D195</accession>
<dbReference type="InterPro" id="IPR020845">
    <property type="entry name" value="AMP-binding_CS"/>
</dbReference>
<dbReference type="PANTHER" id="PTHR45527">
    <property type="entry name" value="NONRIBOSOMAL PEPTIDE SYNTHETASE"/>
    <property type="match status" value="1"/>
</dbReference>
<dbReference type="Pfam" id="PF00501">
    <property type="entry name" value="AMP-binding"/>
    <property type="match status" value="3"/>
</dbReference>
<organism evidence="5 6">
    <name type="scientific">Stigmatella ashevillensis</name>
    <dbReference type="NCBI Taxonomy" id="2995309"/>
    <lineage>
        <taxon>Bacteria</taxon>
        <taxon>Pseudomonadati</taxon>
        <taxon>Myxococcota</taxon>
        <taxon>Myxococcia</taxon>
        <taxon>Myxococcales</taxon>
        <taxon>Cystobacterineae</taxon>
        <taxon>Archangiaceae</taxon>
        <taxon>Stigmatella</taxon>
    </lineage>
</organism>
<dbReference type="InterPro" id="IPR009081">
    <property type="entry name" value="PP-bd_ACP"/>
</dbReference>
<keyword evidence="2" id="KW-0596">Phosphopantetheine</keyword>
<dbReference type="InterPro" id="IPR036736">
    <property type="entry name" value="ACP-like_sf"/>
</dbReference>
<reference evidence="5 6" key="1">
    <citation type="submission" date="2022-11" db="EMBL/GenBank/DDBJ databases">
        <title>Minimal conservation of predation-associated metabolite biosynthetic gene clusters underscores biosynthetic potential of Myxococcota including descriptions for ten novel species: Archangium lansinium sp. nov., Myxococcus landrumus sp. nov., Nannocystis bai.</title>
        <authorList>
            <person name="Ahearne A."/>
            <person name="Stevens C."/>
            <person name="Dowd S."/>
        </authorList>
    </citation>
    <scope>NUCLEOTIDE SEQUENCE [LARGE SCALE GENOMIC DNA]</scope>
    <source>
        <strain evidence="5 6">NCWAL01</strain>
    </source>
</reference>
<dbReference type="InterPro" id="IPR045851">
    <property type="entry name" value="AMP-bd_C_sf"/>
</dbReference>
<dbReference type="InterPro" id="IPR006162">
    <property type="entry name" value="Ppantetheine_attach_site"/>
</dbReference>
<feature type="domain" description="Carrier" evidence="4">
    <location>
        <begin position="1015"/>
        <end position="1090"/>
    </location>
</feature>
<dbReference type="SMART" id="SM00823">
    <property type="entry name" value="PKS_PP"/>
    <property type="match status" value="3"/>
</dbReference>
<keyword evidence="6" id="KW-1185">Reference proteome</keyword>
<gene>
    <name evidence="5" type="ORF">POL68_00290</name>
</gene>
<dbReference type="Pfam" id="PF00668">
    <property type="entry name" value="Condensation"/>
    <property type="match status" value="4"/>
</dbReference>
<dbReference type="SUPFAM" id="SSF47336">
    <property type="entry name" value="ACP-like"/>
    <property type="match status" value="3"/>
</dbReference>
<dbReference type="Gene3D" id="2.30.38.10">
    <property type="entry name" value="Luciferase, Domain 3"/>
    <property type="match status" value="3"/>
</dbReference>
<dbReference type="InterPro" id="IPR025110">
    <property type="entry name" value="AMP-bd_C"/>
</dbReference>
<comment type="caution">
    <text evidence="5">The sequence shown here is derived from an EMBL/GenBank/DDBJ whole genome shotgun (WGS) entry which is preliminary data.</text>
</comment>
<dbReference type="RefSeq" id="WP_272134007.1">
    <property type="nucleotide sequence ID" value="NZ_JAQNDM010000001.1"/>
</dbReference>
<dbReference type="CDD" id="cd19531">
    <property type="entry name" value="LCL_NRPS-like"/>
    <property type="match status" value="4"/>
</dbReference>
<dbReference type="InterPro" id="IPR020806">
    <property type="entry name" value="PKS_PP-bd"/>
</dbReference>
<dbReference type="Gene3D" id="1.10.1200.10">
    <property type="entry name" value="ACP-like"/>
    <property type="match status" value="3"/>
</dbReference>
<dbReference type="PANTHER" id="PTHR45527:SF1">
    <property type="entry name" value="FATTY ACID SYNTHASE"/>
    <property type="match status" value="1"/>
</dbReference>
<dbReference type="InterPro" id="IPR001242">
    <property type="entry name" value="Condensation_dom"/>
</dbReference>
<evidence type="ECO:0000259" key="4">
    <source>
        <dbReference type="PROSITE" id="PS50075"/>
    </source>
</evidence>
<proteinExistence type="predicted"/>
<dbReference type="Proteomes" id="UP001221838">
    <property type="component" value="Unassembled WGS sequence"/>
</dbReference>
<comment type="cofactor">
    <cofactor evidence="1">
        <name>pantetheine 4'-phosphate</name>
        <dbReference type="ChEBI" id="CHEBI:47942"/>
    </cofactor>
</comment>
<protein>
    <submittedName>
        <fullName evidence="5">Amino acid adenylation domain-containing protein</fullName>
    </submittedName>
</protein>
<dbReference type="InterPro" id="IPR010071">
    <property type="entry name" value="AA_adenyl_dom"/>
</dbReference>
<feature type="domain" description="Carrier" evidence="4">
    <location>
        <begin position="2070"/>
        <end position="2145"/>
    </location>
</feature>
<dbReference type="Gene3D" id="3.40.50.980">
    <property type="match status" value="6"/>
</dbReference>
<dbReference type="Pfam" id="PF13193">
    <property type="entry name" value="AMP-binding_C"/>
    <property type="match status" value="3"/>
</dbReference>
<keyword evidence="3" id="KW-0597">Phosphoprotein</keyword>
<evidence type="ECO:0000256" key="3">
    <source>
        <dbReference type="ARBA" id="ARBA00022553"/>
    </source>
</evidence>
<evidence type="ECO:0000256" key="2">
    <source>
        <dbReference type="ARBA" id="ARBA00022450"/>
    </source>
</evidence>
<dbReference type="Pfam" id="PF00550">
    <property type="entry name" value="PP-binding"/>
    <property type="match status" value="3"/>
</dbReference>
<evidence type="ECO:0000313" key="6">
    <source>
        <dbReference type="Proteomes" id="UP001221838"/>
    </source>
</evidence>
<dbReference type="PROSITE" id="PS00012">
    <property type="entry name" value="PHOSPHOPANTETHEINE"/>
    <property type="match status" value="3"/>
</dbReference>